<name>A0AA35ZYE6_LACSI</name>
<dbReference type="AlphaFoldDB" id="A0AA35ZYE6"/>
<accession>A0AA35ZYE6</accession>
<keyword evidence="2" id="KW-1185">Reference proteome</keyword>
<reference evidence="1" key="1">
    <citation type="submission" date="2023-04" db="EMBL/GenBank/DDBJ databases">
        <authorList>
            <person name="Vijverberg K."/>
            <person name="Xiong W."/>
            <person name="Schranz E."/>
        </authorList>
    </citation>
    <scope>NUCLEOTIDE SEQUENCE</scope>
</reference>
<evidence type="ECO:0000313" key="2">
    <source>
        <dbReference type="Proteomes" id="UP001177003"/>
    </source>
</evidence>
<dbReference type="Proteomes" id="UP001177003">
    <property type="component" value="Chromosome 8"/>
</dbReference>
<organism evidence="1 2">
    <name type="scientific">Lactuca saligna</name>
    <name type="common">Willowleaf lettuce</name>
    <dbReference type="NCBI Taxonomy" id="75948"/>
    <lineage>
        <taxon>Eukaryota</taxon>
        <taxon>Viridiplantae</taxon>
        <taxon>Streptophyta</taxon>
        <taxon>Embryophyta</taxon>
        <taxon>Tracheophyta</taxon>
        <taxon>Spermatophyta</taxon>
        <taxon>Magnoliopsida</taxon>
        <taxon>eudicotyledons</taxon>
        <taxon>Gunneridae</taxon>
        <taxon>Pentapetalae</taxon>
        <taxon>asterids</taxon>
        <taxon>campanulids</taxon>
        <taxon>Asterales</taxon>
        <taxon>Asteraceae</taxon>
        <taxon>Cichorioideae</taxon>
        <taxon>Cichorieae</taxon>
        <taxon>Lactucinae</taxon>
        <taxon>Lactuca</taxon>
    </lineage>
</organism>
<gene>
    <name evidence="1" type="ORF">LSALG_LOCUS38598</name>
</gene>
<dbReference type="EMBL" id="OX465084">
    <property type="protein sequence ID" value="CAI9299917.1"/>
    <property type="molecule type" value="Genomic_DNA"/>
</dbReference>
<protein>
    <submittedName>
        <fullName evidence="1">Uncharacterized protein</fullName>
    </submittedName>
</protein>
<sequence>MTLKVFLFRSFDRVVNGLESDNDVNLMLISFYLKHGKPQYHTWNSNKITTVKVVGLIETESFLNARFKTARGAASSVFEFTLAELPCLNPYEWISLLHILLKDEQKYEPIVLDLNTMLVSYIHAVGKIDVEIASVLRKKPIVKPKEALFDVYKVKLGNIYKDD</sequence>
<evidence type="ECO:0000313" key="1">
    <source>
        <dbReference type="EMBL" id="CAI9299917.1"/>
    </source>
</evidence>
<proteinExistence type="predicted"/>